<dbReference type="EMBL" id="CP002628">
    <property type="protein sequence ID" value="AEB07508.1"/>
    <property type="molecule type" value="Genomic_DNA"/>
</dbReference>
<keyword evidence="3" id="KW-1185">Reference proteome</keyword>
<dbReference type="STRING" id="700015.Corgl_1407"/>
<dbReference type="Proteomes" id="UP000006851">
    <property type="component" value="Chromosome"/>
</dbReference>
<accession>F2NAQ2</accession>
<proteinExistence type="predicted"/>
<dbReference type="KEGG" id="cgo:Corgl_1407"/>
<sequence length="313" mass="34037">MRTAAGREPDGRERQTGAGRDDERARACRPRKRFTMAEQTTAENRSGAPALIVGDVHLAQSDILPRVETAVRRLDLERIVMLGNYCDAWSSTGIRAPGCILIPGLRMLRDWVGDLRERGVTCEVLVGNHDMEYILGSETAATEPRLAGEARRILADMGARIAAEAEGFLITHAGLTRTYAEVHLGGACNATRARDGLNALFDSGEDEHLSALAARGQQHGPQDPPGPLWTDIEELTADPALGMDQIVGNTPIPTCRRAFCTADSAGRAPRIYLCDTYSLDSMFRPLGDGSMLMIRDDDLAVITSEDLGIEPWL</sequence>
<name>F2NAQ2_CORGP</name>
<feature type="region of interest" description="Disordered" evidence="1">
    <location>
        <begin position="1"/>
        <end position="27"/>
    </location>
</feature>
<evidence type="ECO:0000313" key="3">
    <source>
        <dbReference type="Proteomes" id="UP000006851"/>
    </source>
</evidence>
<dbReference type="SUPFAM" id="SSF56300">
    <property type="entry name" value="Metallo-dependent phosphatases"/>
    <property type="match status" value="1"/>
</dbReference>
<evidence type="ECO:0008006" key="4">
    <source>
        <dbReference type="Google" id="ProtNLM"/>
    </source>
</evidence>
<protein>
    <recommendedName>
        <fullName evidence="4">Calcineurin-like phosphoesterase domain-containing protein</fullName>
    </recommendedName>
</protein>
<organism evidence="2 3">
    <name type="scientific">Coriobacterium glomerans (strain ATCC 49209 / DSM 20642 / JCM 10262 / PW2)</name>
    <dbReference type="NCBI Taxonomy" id="700015"/>
    <lineage>
        <taxon>Bacteria</taxon>
        <taxon>Bacillati</taxon>
        <taxon>Actinomycetota</taxon>
        <taxon>Coriobacteriia</taxon>
        <taxon>Coriobacteriales</taxon>
        <taxon>Coriobacteriaceae</taxon>
        <taxon>Coriobacterium</taxon>
    </lineage>
</organism>
<dbReference type="AlphaFoldDB" id="F2NAQ2"/>
<dbReference type="HOGENOM" id="CLU_088179_0_0_11"/>
<dbReference type="eggNOG" id="COG0420">
    <property type="taxonomic scope" value="Bacteria"/>
</dbReference>
<dbReference type="InterPro" id="IPR029052">
    <property type="entry name" value="Metallo-depent_PP-like"/>
</dbReference>
<evidence type="ECO:0000313" key="2">
    <source>
        <dbReference type="EMBL" id="AEB07508.1"/>
    </source>
</evidence>
<gene>
    <name evidence="2" type="ordered locus">Corgl_1407</name>
</gene>
<evidence type="ECO:0000256" key="1">
    <source>
        <dbReference type="SAM" id="MobiDB-lite"/>
    </source>
</evidence>
<feature type="compositionally biased region" description="Basic and acidic residues" evidence="1">
    <location>
        <begin position="1"/>
        <end position="26"/>
    </location>
</feature>
<reference evidence="3" key="1">
    <citation type="journal article" date="2013" name="Stand. Genomic Sci.">
        <title>Complete genome sequence of Coriobacterium glomerans type strain (PW2(T)) from the midgut of Pyrrhocoris apterus L. (red soldier bug).</title>
        <authorList>
            <person name="Stackebrandt E."/>
            <person name="Zeytun A."/>
            <person name="Lapidus A."/>
            <person name="Nolan M."/>
            <person name="Lucas S."/>
            <person name="Hammon N."/>
            <person name="Deshpande S."/>
            <person name="Cheng J.F."/>
            <person name="Tapia R."/>
            <person name="Goodwin L.A."/>
            <person name="Pitluck S."/>
            <person name="Liolios K."/>
            <person name="Pagani I."/>
            <person name="Ivanova N."/>
            <person name="Mavromatis K."/>
            <person name="Mikhailova N."/>
            <person name="Huntemann M."/>
            <person name="Pati A."/>
            <person name="Chen A."/>
            <person name="Palaniappan K."/>
            <person name="Chang Y.J."/>
            <person name="Land M."/>
            <person name="Hauser L."/>
            <person name="Rohde M."/>
            <person name="Pukall R."/>
            <person name="Goker M."/>
            <person name="Detter J.C."/>
            <person name="Woyke T."/>
            <person name="Bristow J."/>
            <person name="Eisen J.A."/>
            <person name="Markowitz V."/>
            <person name="Hugenholtz P."/>
            <person name="Kyrpides N.C."/>
            <person name="Klenk H.P."/>
        </authorList>
    </citation>
    <scope>NUCLEOTIDE SEQUENCE</scope>
    <source>
        <strain evidence="3">ATCC 49209 / DSM 20642 / JCM 10262 / PW2</strain>
    </source>
</reference>